<feature type="compositionally biased region" description="Basic and acidic residues" evidence="1">
    <location>
        <begin position="196"/>
        <end position="210"/>
    </location>
</feature>
<dbReference type="HOGENOM" id="CLU_060809_0_0_1"/>
<proteinExistence type="predicted"/>
<feature type="region of interest" description="Disordered" evidence="1">
    <location>
        <begin position="195"/>
        <end position="243"/>
    </location>
</feature>
<accession>E3M8A3</accession>
<keyword evidence="3" id="KW-1185">Reference proteome</keyword>
<organism evidence="3">
    <name type="scientific">Caenorhabditis remanei</name>
    <name type="common">Caenorhabditis vulgaris</name>
    <dbReference type="NCBI Taxonomy" id="31234"/>
    <lineage>
        <taxon>Eukaryota</taxon>
        <taxon>Metazoa</taxon>
        <taxon>Ecdysozoa</taxon>
        <taxon>Nematoda</taxon>
        <taxon>Chromadorea</taxon>
        <taxon>Rhabditida</taxon>
        <taxon>Rhabditina</taxon>
        <taxon>Rhabditomorpha</taxon>
        <taxon>Rhabditoidea</taxon>
        <taxon>Rhabditidae</taxon>
        <taxon>Peloderinae</taxon>
        <taxon>Caenorhabditis</taxon>
    </lineage>
</organism>
<dbReference type="InParanoid" id="E3M8A3"/>
<gene>
    <name evidence="2" type="ORF">CRE_13341</name>
</gene>
<dbReference type="FunCoup" id="E3M8A3">
    <property type="interactions" value="405"/>
</dbReference>
<sequence>MKGSMTDEDYLQFNSEAFLRELAADLADSGNQSDRFSAPRRRHEDRIPVFTRGACGNPNSDQCYNRPRLSNTLSLKGLVERSQHYNQSIDRRVMTDARIAFEEEQLKCGRTEESDDLATSCQNIPKRGRGDYFGKMRSAGVSEADSGENTSSATLTPSSTDFSNNNTANFYNNNNNTFKKTPNCLKFRQWRQPNHWNDDSRNETIDDERSFSYQPPRRFTSPFAETDDQSSQPRHHFNPDTAYKGKITPDFRFNYNPQATATIPFPHVVAPVNVVYPGVVPLVKPLVVTSAASVTPIRLGQRYPKRPDNNPPQPSVPRHLNHNYYQIELYGATQEERIAQRIEKTVRQTEAPIRRF</sequence>
<dbReference type="Proteomes" id="UP000008281">
    <property type="component" value="Unassembled WGS sequence"/>
</dbReference>
<dbReference type="OMA" id="NYYQIEL"/>
<reference evidence="2" key="1">
    <citation type="submission" date="2007-07" db="EMBL/GenBank/DDBJ databases">
        <title>PCAP assembly of the Caenorhabditis remanei genome.</title>
        <authorList>
            <consortium name="The Caenorhabditis remanei Sequencing Consortium"/>
            <person name="Wilson R.K."/>
        </authorList>
    </citation>
    <scope>NUCLEOTIDE SEQUENCE [LARGE SCALE GENOMIC DNA]</scope>
    <source>
        <strain evidence="2">PB4641</strain>
    </source>
</reference>
<dbReference type="OrthoDB" id="5796118at2759"/>
<dbReference type="EMBL" id="DS268428">
    <property type="protein sequence ID" value="EFO94387.1"/>
    <property type="molecule type" value="Genomic_DNA"/>
</dbReference>
<dbReference type="eggNOG" id="ENOG502THM5">
    <property type="taxonomic scope" value="Eukaryota"/>
</dbReference>
<protein>
    <submittedName>
        <fullName evidence="2">Uncharacterized protein</fullName>
    </submittedName>
</protein>
<evidence type="ECO:0000313" key="3">
    <source>
        <dbReference type="Proteomes" id="UP000008281"/>
    </source>
</evidence>
<feature type="region of interest" description="Disordered" evidence="1">
    <location>
        <begin position="139"/>
        <end position="168"/>
    </location>
</feature>
<dbReference type="AlphaFoldDB" id="E3M8A3"/>
<evidence type="ECO:0000256" key="1">
    <source>
        <dbReference type="SAM" id="MobiDB-lite"/>
    </source>
</evidence>
<feature type="compositionally biased region" description="Polar residues" evidence="1">
    <location>
        <begin position="147"/>
        <end position="163"/>
    </location>
</feature>
<name>E3M8A3_CAERE</name>
<evidence type="ECO:0000313" key="2">
    <source>
        <dbReference type="EMBL" id="EFO94387.1"/>
    </source>
</evidence>